<reference evidence="8 9" key="1">
    <citation type="journal article" date="2015" name="MBio">
        <title>Genome sequence of the Drosophila melanogaster male-killing Spiroplasma strain MSRO endosymbiont.</title>
        <authorList>
            <person name="Paredes J.C."/>
            <person name="Herren J.K."/>
            <person name="Schupfer F."/>
            <person name="Marin R."/>
            <person name="Claverol S."/>
            <person name="Kuo C.H."/>
            <person name="Lemaitre B."/>
            <person name="Beven L."/>
        </authorList>
    </citation>
    <scope>NUCLEOTIDE SEQUENCE [LARGE SCALE GENOMIC DNA]</scope>
    <source>
        <strain evidence="8 9">MSRO</strain>
    </source>
</reference>
<feature type="transmembrane region" description="Helical" evidence="6">
    <location>
        <begin position="64"/>
        <end position="84"/>
    </location>
</feature>
<dbReference type="Pfam" id="PF03772">
    <property type="entry name" value="Competence"/>
    <property type="match status" value="1"/>
</dbReference>
<accession>A0A2P6FFN9</accession>
<feature type="transmembrane region" description="Helical" evidence="6">
    <location>
        <begin position="223"/>
        <end position="246"/>
    </location>
</feature>
<feature type="transmembrane region" description="Helical" evidence="6">
    <location>
        <begin position="192"/>
        <end position="211"/>
    </location>
</feature>
<keyword evidence="5 6" id="KW-0472">Membrane</keyword>
<evidence type="ECO:0000313" key="8">
    <source>
        <dbReference type="EMBL" id="PQM32276.1"/>
    </source>
</evidence>
<keyword evidence="3 6" id="KW-0812">Transmembrane</keyword>
<comment type="subcellular location">
    <subcellularLocation>
        <location evidence="1">Cell membrane</location>
        <topology evidence="1">Multi-pass membrane protein</topology>
    </subcellularLocation>
</comment>
<gene>
    <name evidence="8" type="ORF">SMSRO_SF021820</name>
</gene>
<comment type="caution">
    <text evidence="8">The sequence shown here is derived from an EMBL/GenBank/DDBJ whole genome shotgun (WGS) entry which is preliminary data.</text>
</comment>
<feature type="transmembrane region" description="Helical" evidence="6">
    <location>
        <begin position="141"/>
        <end position="158"/>
    </location>
</feature>
<sequence length="282" mass="34040">MRTIFFYQFNLTKIIEVKTGTSILAKITNFFNNYDDLTKDTIYFILFGQKAKTTLNLYNDFVKIGVIHLLIVSGYHINILFCFLDKLFQQIFRKKIYYYFIYGFLLFYLYLLNYSFASVKAVILLTLSLFNTHFLQKKLSLHKIWGLNVFLVLLFFPYSFLSSSFWYSFTVTLFIFTFQTRTKHFTFYQKLFYYNFMIFVVLLGWTMYFNYHLNFSSMLFNLLLTPILVLIYFLSFLIICLPPCYFVYQYFYLLLRNYVILCTKINLVWNIGAVNIGYIVLY</sequence>
<dbReference type="NCBIfam" id="TIGR00360">
    <property type="entry name" value="ComEC_N-term"/>
    <property type="match status" value="1"/>
</dbReference>
<name>A0A2P6FFN9_9MOLU</name>
<protein>
    <submittedName>
        <fullName evidence="8">ComEC family competence protein</fullName>
    </submittedName>
</protein>
<dbReference type="EMBL" id="JTLV02000001">
    <property type="protein sequence ID" value="PQM32276.1"/>
    <property type="molecule type" value="Genomic_DNA"/>
</dbReference>
<dbReference type="AlphaFoldDB" id="A0A2P6FFN9"/>
<dbReference type="Proteomes" id="UP000031565">
    <property type="component" value="Unassembled WGS sequence"/>
</dbReference>
<evidence type="ECO:0000256" key="2">
    <source>
        <dbReference type="ARBA" id="ARBA00022475"/>
    </source>
</evidence>
<evidence type="ECO:0000256" key="1">
    <source>
        <dbReference type="ARBA" id="ARBA00004651"/>
    </source>
</evidence>
<feature type="transmembrane region" description="Helical" evidence="6">
    <location>
        <begin position="96"/>
        <end position="111"/>
    </location>
</feature>
<organism evidence="8 9">
    <name type="scientific">Spiroplasma poulsonii</name>
    <dbReference type="NCBI Taxonomy" id="2138"/>
    <lineage>
        <taxon>Bacteria</taxon>
        <taxon>Bacillati</taxon>
        <taxon>Mycoplasmatota</taxon>
        <taxon>Mollicutes</taxon>
        <taxon>Entomoplasmatales</taxon>
        <taxon>Spiroplasmataceae</taxon>
        <taxon>Spiroplasma</taxon>
    </lineage>
</organism>
<evidence type="ECO:0000313" key="9">
    <source>
        <dbReference type="Proteomes" id="UP000031565"/>
    </source>
</evidence>
<feature type="domain" description="ComEC/Rec2-related protein" evidence="7">
    <location>
        <begin position="45"/>
        <end position="244"/>
    </location>
</feature>
<dbReference type="PANTHER" id="PTHR30619">
    <property type="entry name" value="DNA INTERNALIZATION/COMPETENCE PROTEIN COMEC/REC2"/>
    <property type="match status" value="1"/>
</dbReference>
<evidence type="ECO:0000256" key="5">
    <source>
        <dbReference type="ARBA" id="ARBA00023136"/>
    </source>
</evidence>
<dbReference type="InterPro" id="IPR004477">
    <property type="entry name" value="ComEC_N"/>
</dbReference>
<evidence type="ECO:0000256" key="4">
    <source>
        <dbReference type="ARBA" id="ARBA00022989"/>
    </source>
</evidence>
<proteinExistence type="predicted"/>
<dbReference type="InterPro" id="IPR052159">
    <property type="entry name" value="Competence_DNA_uptake"/>
</dbReference>
<evidence type="ECO:0000256" key="3">
    <source>
        <dbReference type="ARBA" id="ARBA00022692"/>
    </source>
</evidence>
<feature type="transmembrane region" description="Helical" evidence="6">
    <location>
        <begin position="258"/>
        <end position="281"/>
    </location>
</feature>
<dbReference type="PANTHER" id="PTHR30619:SF7">
    <property type="entry name" value="BETA-LACTAMASE DOMAIN PROTEIN"/>
    <property type="match status" value="1"/>
</dbReference>
<evidence type="ECO:0000259" key="7">
    <source>
        <dbReference type="Pfam" id="PF03772"/>
    </source>
</evidence>
<keyword evidence="4 6" id="KW-1133">Transmembrane helix</keyword>
<keyword evidence="9" id="KW-1185">Reference proteome</keyword>
<dbReference type="RefSeq" id="WP_052443552.1">
    <property type="nucleotide sequence ID" value="NZ_CM020866.1"/>
</dbReference>
<keyword evidence="2" id="KW-1003">Cell membrane</keyword>
<evidence type="ECO:0000256" key="6">
    <source>
        <dbReference type="SAM" id="Phobius"/>
    </source>
</evidence>
<dbReference type="GO" id="GO:0005886">
    <property type="term" value="C:plasma membrane"/>
    <property type="evidence" value="ECO:0007669"/>
    <property type="project" value="UniProtKB-SubCell"/>
</dbReference>